<dbReference type="AlphaFoldDB" id="A0A3A1PBM5"/>
<protein>
    <submittedName>
        <fullName evidence="2">DNA polymerase Y family protein</fullName>
    </submittedName>
</protein>
<evidence type="ECO:0000313" key="3">
    <source>
        <dbReference type="Proteomes" id="UP000265366"/>
    </source>
</evidence>
<dbReference type="Proteomes" id="UP000265366">
    <property type="component" value="Unassembled WGS sequence"/>
</dbReference>
<feature type="non-terminal residue" evidence="2">
    <location>
        <position position="125"/>
    </location>
</feature>
<keyword evidence="3" id="KW-1185">Reference proteome</keyword>
<name>A0A3A1PBM5_9SPHN</name>
<organism evidence="2 3">
    <name type="scientific">Aurantiacibacter xanthus</name>
    <dbReference type="NCBI Taxonomy" id="1784712"/>
    <lineage>
        <taxon>Bacteria</taxon>
        <taxon>Pseudomonadati</taxon>
        <taxon>Pseudomonadota</taxon>
        <taxon>Alphaproteobacteria</taxon>
        <taxon>Sphingomonadales</taxon>
        <taxon>Erythrobacteraceae</taxon>
        <taxon>Aurantiacibacter</taxon>
    </lineage>
</organism>
<evidence type="ECO:0000259" key="1">
    <source>
        <dbReference type="Pfam" id="PF00817"/>
    </source>
</evidence>
<dbReference type="EMBL" id="QXFM01000030">
    <property type="protein sequence ID" value="RIV90919.1"/>
    <property type="molecule type" value="Genomic_DNA"/>
</dbReference>
<accession>A0A3A1PBM5</accession>
<dbReference type="InterPro" id="IPR001126">
    <property type="entry name" value="UmuC"/>
</dbReference>
<comment type="caution">
    <text evidence="2">The sequence shown here is derived from an EMBL/GenBank/DDBJ whole genome shotgun (WGS) entry which is preliminary data.</text>
</comment>
<reference evidence="2 3" key="1">
    <citation type="submission" date="2018-08" db="EMBL/GenBank/DDBJ databases">
        <title>Erythrobacter zhengii sp.nov., a bacterium isolated from deep-sea sediment.</title>
        <authorList>
            <person name="Fang C."/>
            <person name="Wu Y.-H."/>
            <person name="Sun C."/>
            <person name="Wang H."/>
            <person name="Cheng H."/>
            <person name="Meng F.-X."/>
            <person name="Wang C.-S."/>
            <person name="Xu X.-W."/>
        </authorList>
    </citation>
    <scope>NUCLEOTIDE SEQUENCE [LARGE SCALE GENOMIC DNA]</scope>
    <source>
        <strain evidence="2 3">CCTCC AB 2015396</strain>
    </source>
</reference>
<proteinExistence type="predicted"/>
<dbReference type="InterPro" id="IPR043502">
    <property type="entry name" value="DNA/RNA_pol_sf"/>
</dbReference>
<dbReference type="Pfam" id="PF00817">
    <property type="entry name" value="IMS"/>
    <property type="match status" value="1"/>
</dbReference>
<evidence type="ECO:0000313" key="2">
    <source>
        <dbReference type="EMBL" id="RIV90919.1"/>
    </source>
</evidence>
<gene>
    <name evidence="2" type="ORF">D2V17_03885</name>
</gene>
<dbReference type="GO" id="GO:0006281">
    <property type="term" value="P:DNA repair"/>
    <property type="evidence" value="ECO:0007669"/>
    <property type="project" value="InterPro"/>
</dbReference>
<feature type="domain" description="UmuC" evidence="1">
    <location>
        <begin position="29"/>
        <end position="120"/>
    </location>
</feature>
<dbReference type="SUPFAM" id="SSF56672">
    <property type="entry name" value="DNA/RNA polymerases"/>
    <property type="match status" value="1"/>
</dbReference>
<sequence length="125" mass="12924">MAIWCPTLALDRWRQAEHCSPGEGADAAPLVLTADTAHGPRITAANAAALAEGAAPGMMLADARTLCPRLALRAADPAGDLAFLERFALWAQRWGPWSALDAPDGVLVDVSAVAHLFGGEGALLA</sequence>